<organism evidence="1 2">
    <name type="scientific">Asticcacaulis biprosthecium C19</name>
    <dbReference type="NCBI Taxonomy" id="715226"/>
    <lineage>
        <taxon>Bacteria</taxon>
        <taxon>Pseudomonadati</taxon>
        <taxon>Pseudomonadota</taxon>
        <taxon>Alphaproteobacteria</taxon>
        <taxon>Caulobacterales</taxon>
        <taxon>Caulobacteraceae</taxon>
        <taxon>Asticcacaulis</taxon>
    </lineage>
</organism>
<dbReference type="AlphaFoldDB" id="F4QTH1"/>
<protein>
    <submittedName>
        <fullName evidence="1">Response regulator</fullName>
    </submittedName>
</protein>
<dbReference type="SUPFAM" id="SSF52172">
    <property type="entry name" value="CheY-like"/>
    <property type="match status" value="1"/>
</dbReference>
<dbReference type="STRING" id="715226.ABI_44680"/>
<accession>F4QTH1</accession>
<dbReference type="Proteomes" id="UP000006512">
    <property type="component" value="Unassembled WGS sequence"/>
</dbReference>
<gene>
    <name evidence="1" type="ORF">ABI_44680</name>
</gene>
<evidence type="ECO:0000313" key="2">
    <source>
        <dbReference type="Proteomes" id="UP000006512"/>
    </source>
</evidence>
<keyword evidence="2" id="KW-1185">Reference proteome</keyword>
<dbReference type="EMBL" id="GL883080">
    <property type="protein sequence ID" value="EGF90041.1"/>
    <property type="molecule type" value="Genomic_DNA"/>
</dbReference>
<dbReference type="eggNOG" id="COG0745">
    <property type="taxonomic scope" value="Bacteria"/>
</dbReference>
<sequence length="124" mass="13099">MQASFRACNFGAMATPLSHVLVVAPDATLLHSLAFMLTAEGYGVATATAWPPQEPSQAYDAVVIDHSALDRKSAGDVRLGALKRRAVVLASHPDMSGLPPSVTLVRKPLLDHSLLDALKQALTT</sequence>
<dbReference type="InterPro" id="IPR011006">
    <property type="entry name" value="CheY-like_superfamily"/>
</dbReference>
<reference evidence="2" key="1">
    <citation type="submission" date="2011-03" db="EMBL/GenBank/DDBJ databases">
        <title>Draft genome sequence of Brevundimonas diminuta.</title>
        <authorList>
            <person name="Brown P.J.B."/>
            <person name="Buechlein A."/>
            <person name="Hemmerich C."/>
            <person name="Brun Y.V."/>
        </authorList>
    </citation>
    <scope>NUCLEOTIDE SEQUENCE [LARGE SCALE GENOMIC DNA]</scope>
    <source>
        <strain evidence="2">C19</strain>
    </source>
</reference>
<dbReference type="HOGENOM" id="CLU_1999193_0_0_5"/>
<name>F4QTH1_9CAUL</name>
<proteinExistence type="predicted"/>
<evidence type="ECO:0000313" key="1">
    <source>
        <dbReference type="EMBL" id="EGF90041.1"/>
    </source>
</evidence>